<protein>
    <submittedName>
        <fullName evidence="1">Uncharacterized protein</fullName>
    </submittedName>
</protein>
<name>A0ACB8G3T5_9SAUR</name>
<keyword evidence="2" id="KW-1185">Reference proteome</keyword>
<gene>
    <name evidence="1" type="ORF">K3G42_028900</name>
</gene>
<sequence length="298" mass="33000">MHEFTVLQGEWIEKDHCIVENQRGVVTLQPLQGAHCLVNGHKVTDSFRLSQGALVVLGKAHKFRFNHPAEAAILRQRRSRLAYDTVEQSKRDKEDTVFSPKEVCDLEGNFQLEVSESLGATSEERLHLDTLSPSRHWRNINLDKSNLTIVTASIHLGVRIGTSLRIVFLPEESVMGKASVGKASHVAHAVPVATSSDEHLQMSLEVHSSTSTPKTIFLMVAELEIPETRNIVSPTAAADCIPLHYLRRVRKKSFKRELFHVTVVLYGSGASELNFVSGPVQLAQAGPVLLLCYADDVV</sequence>
<accession>A0ACB8G3T5</accession>
<reference evidence="1" key="1">
    <citation type="submission" date="2021-08" db="EMBL/GenBank/DDBJ databases">
        <title>The first chromosome-level gecko genome reveals the dynamic sex chromosomes of Neotropical dwarf geckos (Sphaerodactylidae: Sphaerodactylus).</title>
        <authorList>
            <person name="Pinto B.J."/>
            <person name="Keating S.E."/>
            <person name="Gamble T."/>
        </authorList>
    </citation>
    <scope>NUCLEOTIDE SEQUENCE</scope>
    <source>
        <strain evidence="1">TG3544</strain>
    </source>
</reference>
<proteinExistence type="predicted"/>
<dbReference type="Proteomes" id="UP000827872">
    <property type="component" value="Linkage Group LG02"/>
</dbReference>
<dbReference type="EMBL" id="CM037615">
    <property type="protein sequence ID" value="KAH8014396.1"/>
    <property type="molecule type" value="Genomic_DNA"/>
</dbReference>
<comment type="caution">
    <text evidence="1">The sequence shown here is derived from an EMBL/GenBank/DDBJ whole genome shotgun (WGS) entry which is preliminary data.</text>
</comment>
<evidence type="ECO:0000313" key="1">
    <source>
        <dbReference type="EMBL" id="KAH8014396.1"/>
    </source>
</evidence>
<organism evidence="1 2">
    <name type="scientific">Sphaerodactylus townsendi</name>
    <dbReference type="NCBI Taxonomy" id="933632"/>
    <lineage>
        <taxon>Eukaryota</taxon>
        <taxon>Metazoa</taxon>
        <taxon>Chordata</taxon>
        <taxon>Craniata</taxon>
        <taxon>Vertebrata</taxon>
        <taxon>Euteleostomi</taxon>
        <taxon>Lepidosauria</taxon>
        <taxon>Squamata</taxon>
        <taxon>Bifurcata</taxon>
        <taxon>Gekkota</taxon>
        <taxon>Sphaerodactylidae</taxon>
        <taxon>Sphaerodactylus</taxon>
    </lineage>
</organism>
<evidence type="ECO:0000313" key="2">
    <source>
        <dbReference type="Proteomes" id="UP000827872"/>
    </source>
</evidence>